<keyword evidence="3" id="KW-1185">Reference proteome</keyword>
<proteinExistence type="predicted"/>
<evidence type="ECO:0000256" key="1">
    <source>
        <dbReference type="SAM" id="MobiDB-lite"/>
    </source>
</evidence>
<evidence type="ECO:0000313" key="3">
    <source>
        <dbReference type="Proteomes" id="UP000319383"/>
    </source>
</evidence>
<sequence length="373" mass="41708">MLTNLASKTLASLVVATLVITCCSSTLYGQKVPDLLKARPNDKPKSTEPSQIAADNILALDVAMMGIYKGALTQFQQEILSETPIILAMFTSDGGQMVLYRPAHDPITAPSVPIAYQFAKSCGHSAMAVYQLTAPYLNRPTDKSWRSPMMALRAQVQAALDTLPALKIDDKNRKTLQLILEHNLTFMDNCLKKNIFTIEELESFAKQFKPLAEKAIAIAAGAQVSHWMSVLDEWKKDLGDDWGKTYAATNTMYVTRQNNILYSILAQYMGKDAIHRRLLLFETTDFFTTKEQMLSLLTRIMADRALGEVFFGNKYLMDYELLGSQARRDIVSESERRGLPVILPTMSPFNSTEWPWRTDPNSGSGPSTIEETD</sequence>
<accession>A0A517ZQ45</accession>
<dbReference type="KEGG" id="sdyn:Mal52_30540"/>
<gene>
    <name evidence="2" type="ORF">Mal52_30540</name>
</gene>
<organism evidence="2 3">
    <name type="scientific">Symmachiella dynata</name>
    <dbReference type="NCBI Taxonomy" id="2527995"/>
    <lineage>
        <taxon>Bacteria</taxon>
        <taxon>Pseudomonadati</taxon>
        <taxon>Planctomycetota</taxon>
        <taxon>Planctomycetia</taxon>
        <taxon>Planctomycetales</taxon>
        <taxon>Planctomycetaceae</taxon>
        <taxon>Symmachiella</taxon>
    </lineage>
</organism>
<dbReference type="EMBL" id="CP036276">
    <property type="protein sequence ID" value="QDU44570.1"/>
    <property type="molecule type" value="Genomic_DNA"/>
</dbReference>
<dbReference type="RefSeq" id="WP_145376910.1">
    <property type="nucleotide sequence ID" value="NZ_CP036276.1"/>
</dbReference>
<protein>
    <submittedName>
        <fullName evidence="2">Uncharacterized protein</fullName>
    </submittedName>
</protein>
<dbReference type="AlphaFoldDB" id="A0A517ZQ45"/>
<feature type="region of interest" description="Disordered" evidence="1">
    <location>
        <begin position="353"/>
        <end position="373"/>
    </location>
</feature>
<dbReference type="Proteomes" id="UP000319383">
    <property type="component" value="Chromosome"/>
</dbReference>
<reference evidence="2 3" key="1">
    <citation type="submission" date="2019-02" db="EMBL/GenBank/DDBJ databases">
        <title>Deep-cultivation of Planctomycetes and their phenomic and genomic characterization uncovers novel biology.</title>
        <authorList>
            <person name="Wiegand S."/>
            <person name="Jogler M."/>
            <person name="Boedeker C."/>
            <person name="Pinto D."/>
            <person name="Vollmers J."/>
            <person name="Rivas-Marin E."/>
            <person name="Kohn T."/>
            <person name="Peeters S.H."/>
            <person name="Heuer A."/>
            <person name="Rast P."/>
            <person name="Oberbeckmann S."/>
            <person name="Bunk B."/>
            <person name="Jeske O."/>
            <person name="Meyerdierks A."/>
            <person name="Storesund J.E."/>
            <person name="Kallscheuer N."/>
            <person name="Luecker S."/>
            <person name="Lage O.M."/>
            <person name="Pohl T."/>
            <person name="Merkel B.J."/>
            <person name="Hornburger P."/>
            <person name="Mueller R.-W."/>
            <person name="Bruemmer F."/>
            <person name="Labrenz M."/>
            <person name="Spormann A.M."/>
            <person name="Op den Camp H."/>
            <person name="Overmann J."/>
            <person name="Amann R."/>
            <person name="Jetten M.S.M."/>
            <person name="Mascher T."/>
            <person name="Medema M.H."/>
            <person name="Devos D.P."/>
            <person name="Kaster A.-K."/>
            <person name="Ovreas L."/>
            <person name="Rohde M."/>
            <person name="Galperin M.Y."/>
            <person name="Jogler C."/>
        </authorList>
    </citation>
    <scope>NUCLEOTIDE SEQUENCE [LARGE SCALE GENOMIC DNA]</scope>
    <source>
        <strain evidence="2 3">Mal52</strain>
    </source>
</reference>
<name>A0A517ZQ45_9PLAN</name>
<evidence type="ECO:0000313" key="2">
    <source>
        <dbReference type="EMBL" id="QDU44570.1"/>
    </source>
</evidence>